<keyword evidence="3" id="KW-0442">Lipid degradation</keyword>
<evidence type="ECO:0000256" key="3">
    <source>
        <dbReference type="ARBA" id="ARBA00022963"/>
    </source>
</evidence>
<name>W9RK93_9ROSA</name>
<comment type="similarity">
    <text evidence="1">Belongs to the 'GDSL' lipolytic enzyme family.</text>
</comment>
<protein>
    <submittedName>
        <fullName evidence="4">GDSL esterase/lipase</fullName>
    </submittedName>
</protein>
<reference evidence="5" key="1">
    <citation type="submission" date="2013-01" db="EMBL/GenBank/DDBJ databases">
        <title>Draft Genome Sequence of a Mulberry Tree, Morus notabilis C.K. Schneid.</title>
        <authorList>
            <person name="He N."/>
            <person name="Zhao S."/>
        </authorList>
    </citation>
    <scope>NUCLEOTIDE SEQUENCE</scope>
</reference>
<dbReference type="eggNOG" id="ENOG502QR7P">
    <property type="taxonomic scope" value="Eukaryota"/>
</dbReference>
<dbReference type="AlphaFoldDB" id="W9RK93"/>
<dbReference type="Gene3D" id="3.40.50.1110">
    <property type="entry name" value="SGNH hydrolase"/>
    <property type="match status" value="1"/>
</dbReference>
<dbReference type="Proteomes" id="UP000030645">
    <property type="component" value="Unassembled WGS sequence"/>
</dbReference>
<evidence type="ECO:0000256" key="2">
    <source>
        <dbReference type="ARBA" id="ARBA00022801"/>
    </source>
</evidence>
<keyword evidence="2" id="KW-0378">Hydrolase</keyword>
<dbReference type="STRING" id="981085.W9RK93"/>
<dbReference type="KEGG" id="mnt:21398453"/>
<keyword evidence="3" id="KW-0443">Lipid metabolism</keyword>
<dbReference type="InterPro" id="IPR035669">
    <property type="entry name" value="SGNH_plant_lipase-like"/>
</dbReference>
<dbReference type="SUPFAM" id="SSF52266">
    <property type="entry name" value="SGNH hydrolase"/>
    <property type="match status" value="1"/>
</dbReference>
<dbReference type="EMBL" id="KE344854">
    <property type="protein sequence ID" value="EXB81876.1"/>
    <property type="molecule type" value="Genomic_DNA"/>
</dbReference>
<dbReference type="GO" id="GO:0016788">
    <property type="term" value="F:hydrolase activity, acting on ester bonds"/>
    <property type="evidence" value="ECO:0007669"/>
    <property type="project" value="InterPro"/>
</dbReference>
<sequence>MEALKIKFSRQYNLIMFIALSMTNIVRPCLSSPFTSFVFGDSLVDAGNNDYIFTLSKADMPPYGIDFKPSGGQPTGRFTNGRTISDIVGQTLGAKSFPPPYLAPNTRDEAVHRGINYASGASGILDETGILFIGRVPLREQVNYFEQTRSYMVNVMGENRTKDLLKKAIFSVTIGSNDILNYVQPSIPFFGHDKVPPTMFQDFMVSNLTIQLKRIYELGARKFIVVGVGPLGCIPFIRALNLLPTGKCSVEVNDLIQGYNKKLNEVLDQFNKELGPDAIFVYANSYDIFIKIIGNYPQYGFENANEPCCGGYFPPFICFNGKGGGDKAASALCNDRSKYVFWDAYHPTEAANIIIAKELVDGDESFAFPINIRQLYNHNS</sequence>
<evidence type="ECO:0000313" key="4">
    <source>
        <dbReference type="EMBL" id="EXB81876.1"/>
    </source>
</evidence>
<evidence type="ECO:0000313" key="5">
    <source>
        <dbReference type="Proteomes" id="UP000030645"/>
    </source>
</evidence>
<dbReference type="OrthoDB" id="1600564at2759"/>
<organism evidence="4 5">
    <name type="scientific">Morus notabilis</name>
    <dbReference type="NCBI Taxonomy" id="981085"/>
    <lineage>
        <taxon>Eukaryota</taxon>
        <taxon>Viridiplantae</taxon>
        <taxon>Streptophyta</taxon>
        <taxon>Embryophyta</taxon>
        <taxon>Tracheophyta</taxon>
        <taxon>Spermatophyta</taxon>
        <taxon>Magnoliopsida</taxon>
        <taxon>eudicotyledons</taxon>
        <taxon>Gunneridae</taxon>
        <taxon>Pentapetalae</taxon>
        <taxon>rosids</taxon>
        <taxon>fabids</taxon>
        <taxon>Rosales</taxon>
        <taxon>Moraceae</taxon>
        <taxon>Moreae</taxon>
        <taxon>Morus</taxon>
    </lineage>
</organism>
<dbReference type="InterPro" id="IPR001087">
    <property type="entry name" value="GDSL"/>
</dbReference>
<proteinExistence type="inferred from homology"/>
<dbReference type="Pfam" id="PF00657">
    <property type="entry name" value="Lipase_GDSL"/>
    <property type="match status" value="1"/>
</dbReference>
<dbReference type="InterPro" id="IPR051058">
    <property type="entry name" value="GDSL_Est/Lipase"/>
</dbReference>
<dbReference type="InterPro" id="IPR036514">
    <property type="entry name" value="SGNH_hydro_sf"/>
</dbReference>
<evidence type="ECO:0000256" key="1">
    <source>
        <dbReference type="ARBA" id="ARBA00008668"/>
    </source>
</evidence>
<keyword evidence="5" id="KW-1185">Reference proteome</keyword>
<dbReference type="GO" id="GO:0016042">
    <property type="term" value="P:lipid catabolic process"/>
    <property type="evidence" value="ECO:0007669"/>
    <property type="project" value="UniProtKB-KW"/>
</dbReference>
<dbReference type="PANTHER" id="PTHR45648:SF5">
    <property type="entry name" value="OS04G0577300 PROTEIN"/>
    <property type="match status" value="1"/>
</dbReference>
<dbReference type="CDD" id="cd01837">
    <property type="entry name" value="SGNH_plant_lipase_like"/>
    <property type="match status" value="1"/>
</dbReference>
<gene>
    <name evidence="4" type="ORF">L484_015350</name>
</gene>
<dbReference type="PANTHER" id="PTHR45648">
    <property type="entry name" value="GDSL LIPASE/ACYLHYDROLASE FAMILY PROTEIN (AFU_ORTHOLOGUE AFUA_4G14700)"/>
    <property type="match status" value="1"/>
</dbReference>
<accession>W9RK93</accession>